<sequence>MAASLTVGDLFKAKAVTDEQVNAAVERYLAAPETSAHPIAEGYTVDLAAAVAGHGWASRAAANPRTHPLLKRAAVQTAILLARARKARTVSRKPRTDPPAPR</sequence>
<comment type="caution">
    <text evidence="1">The sequence shown here is derived from an EMBL/GenBank/DDBJ whole genome shotgun (WGS) entry which is preliminary data.</text>
</comment>
<dbReference type="EMBL" id="BPRC01000015">
    <property type="protein sequence ID" value="GJE66545.1"/>
    <property type="molecule type" value="Genomic_DNA"/>
</dbReference>
<gene>
    <name evidence="1" type="ORF">LNAOJCKE_3765</name>
</gene>
<keyword evidence="2" id="KW-1185">Reference proteome</keyword>
<evidence type="ECO:0000313" key="1">
    <source>
        <dbReference type="EMBL" id="GJE66545.1"/>
    </source>
</evidence>
<proteinExistence type="predicted"/>
<reference evidence="1" key="1">
    <citation type="journal article" date="2021" name="Front. Microbiol.">
        <title>Comprehensive Comparative Genomics and Phenotyping of Methylobacterium Species.</title>
        <authorList>
            <person name="Alessa O."/>
            <person name="Ogura Y."/>
            <person name="Fujitani Y."/>
            <person name="Takami H."/>
            <person name="Hayashi T."/>
            <person name="Sahin N."/>
            <person name="Tani A."/>
        </authorList>
    </citation>
    <scope>NUCLEOTIDE SEQUENCE</scope>
    <source>
        <strain evidence="1">NBRC 15686</strain>
    </source>
</reference>
<dbReference type="RefSeq" id="WP_238226329.1">
    <property type="nucleotide sequence ID" value="NZ_BAAADH010000093.1"/>
</dbReference>
<name>A0ABQ4UL74_9HYPH</name>
<accession>A0ABQ4UL74</accession>
<organism evidence="1 2">
    <name type="scientific">Methylorubrum aminovorans</name>
    <dbReference type="NCBI Taxonomy" id="269069"/>
    <lineage>
        <taxon>Bacteria</taxon>
        <taxon>Pseudomonadati</taxon>
        <taxon>Pseudomonadota</taxon>
        <taxon>Alphaproteobacteria</taxon>
        <taxon>Hyphomicrobiales</taxon>
        <taxon>Methylobacteriaceae</taxon>
        <taxon>Methylorubrum</taxon>
    </lineage>
</organism>
<protein>
    <submittedName>
        <fullName evidence="1">Uncharacterized protein</fullName>
    </submittedName>
</protein>
<dbReference type="Proteomes" id="UP001055039">
    <property type="component" value="Unassembled WGS sequence"/>
</dbReference>
<evidence type="ECO:0000313" key="2">
    <source>
        <dbReference type="Proteomes" id="UP001055039"/>
    </source>
</evidence>
<reference evidence="1" key="2">
    <citation type="submission" date="2021-08" db="EMBL/GenBank/DDBJ databases">
        <authorList>
            <person name="Tani A."/>
            <person name="Ola A."/>
            <person name="Ogura Y."/>
            <person name="Katsura K."/>
            <person name="Hayashi T."/>
        </authorList>
    </citation>
    <scope>NUCLEOTIDE SEQUENCE</scope>
    <source>
        <strain evidence="1">NBRC 15686</strain>
    </source>
</reference>